<evidence type="ECO:0000256" key="11">
    <source>
        <dbReference type="ARBA" id="ARBA00060830"/>
    </source>
</evidence>
<evidence type="ECO:0000259" key="14">
    <source>
        <dbReference type="Pfam" id="PF08264"/>
    </source>
</evidence>
<feature type="binding site" evidence="12">
    <location>
        <position position="622"/>
    </location>
    <ligand>
        <name>ATP</name>
        <dbReference type="ChEBI" id="CHEBI:30616"/>
    </ligand>
</feature>
<evidence type="ECO:0000256" key="1">
    <source>
        <dbReference type="ARBA" id="ARBA00004496"/>
    </source>
</evidence>
<dbReference type="Gene3D" id="1.10.287.380">
    <property type="entry name" value="Valyl-tRNA synthetase, C-terminal domain"/>
    <property type="match status" value="1"/>
</dbReference>
<keyword evidence="4 12" id="KW-0436">Ligase</keyword>
<dbReference type="EMBL" id="MKIP01000043">
    <property type="protein sequence ID" value="OLP60134.1"/>
    <property type="molecule type" value="Genomic_DNA"/>
</dbReference>
<dbReference type="InterPro" id="IPR033705">
    <property type="entry name" value="Anticodon_Ia_Val"/>
</dbReference>
<dbReference type="CDD" id="cd07962">
    <property type="entry name" value="Anticodon_Ia_Val"/>
    <property type="match status" value="1"/>
</dbReference>
<feature type="coiled-coil region" evidence="12">
    <location>
        <begin position="905"/>
        <end position="974"/>
    </location>
</feature>
<organism evidence="16 17">
    <name type="scientific">Xaviernesmea oryzae</name>
    <dbReference type="NCBI Taxonomy" id="464029"/>
    <lineage>
        <taxon>Bacteria</taxon>
        <taxon>Pseudomonadati</taxon>
        <taxon>Pseudomonadota</taxon>
        <taxon>Alphaproteobacteria</taxon>
        <taxon>Hyphomicrobiales</taxon>
        <taxon>Rhizobiaceae</taxon>
        <taxon>Rhizobium/Agrobacterium group</taxon>
        <taxon>Xaviernesmea</taxon>
    </lineage>
</organism>
<evidence type="ECO:0000313" key="17">
    <source>
        <dbReference type="Proteomes" id="UP000186364"/>
    </source>
</evidence>
<accession>A0A1Q9AXF8</accession>
<dbReference type="SUPFAM" id="SSF50677">
    <property type="entry name" value="ValRS/IleRS/LeuRS editing domain"/>
    <property type="match status" value="1"/>
</dbReference>
<dbReference type="InterPro" id="IPR010978">
    <property type="entry name" value="tRNA-bd_arm"/>
</dbReference>
<comment type="subcellular location">
    <subcellularLocation>
        <location evidence="1 12">Cytoplasm</location>
    </subcellularLocation>
</comment>
<dbReference type="PROSITE" id="PS00178">
    <property type="entry name" value="AA_TRNA_LIGASE_I"/>
    <property type="match status" value="1"/>
</dbReference>
<dbReference type="GO" id="GO:0002161">
    <property type="term" value="F:aminoacyl-tRNA deacylase activity"/>
    <property type="evidence" value="ECO:0007669"/>
    <property type="project" value="InterPro"/>
</dbReference>
<dbReference type="Pfam" id="PF00133">
    <property type="entry name" value="tRNA-synt_1"/>
    <property type="match status" value="1"/>
</dbReference>
<dbReference type="InterPro" id="IPR009008">
    <property type="entry name" value="Val/Leu/Ile-tRNA-synth_edit"/>
</dbReference>
<keyword evidence="7 12" id="KW-0648">Protein biosynthesis</keyword>
<evidence type="ECO:0000256" key="5">
    <source>
        <dbReference type="ARBA" id="ARBA00022741"/>
    </source>
</evidence>
<comment type="caution">
    <text evidence="16">The sequence shown here is derived from an EMBL/GenBank/DDBJ whole genome shotgun (WGS) entry which is preliminary data.</text>
</comment>
<keyword evidence="3 12" id="KW-0963">Cytoplasm</keyword>
<evidence type="ECO:0000256" key="9">
    <source>
        <dbReference type="ARBA" id="ARBA00023146"/>
    </source>
</evidence>
<keyword evidence="9 12" id="KW-0030">Aminoacyl-tRNA synthetase</keyword>
<evidence type="ECO:0000256" key="8">
    <source>
        <dbReference type="ARBA" id="ARBA00023054"/>
    </source>
</evidence>
<dbReference type="CDD" id="cd00817">
    <property type="entry name" value="ValRS_core"/>
    <property type="match status" value="1"/>
</dbReference>
<dbReference type="Gene3D" id="3.90.740.10">
    <property type="entry name" value="Valyl/Leucyl/Isoleucyl-tRNA synthetase, editing domain"/>
    <property type="match status" value="1"/>
</dbReference>
<dbReference type="Pfam" id="PF10458">
    <property type="entry name" value="Val_tRNA-synt_C"/>
    <property type="match status" value="1"/>
</dbReference>
<dbReference type="RefSeq" id="WP_075627894.1">
    <property type="nucleotide sequence ID" value="NZ_FOAM01000002.1"/>
</dbReference>
<dbReference type="OrthoDB" id="9810365at2"/>
<comment type="subunit">
    <text evidence="2 12">Monomer.</text>
</comment>
<evidence type="ECO:0000313" key="16">
    <source>
        <dbReference type="EMBL" id="OLP60134.1"/>
    </source>
</evidence>
<keyword evidence="5 12" id="KW-0547">Nucleotide-binding</keyword>
<evidence type="ECO:0000256" key="6">
    <source>
        <dbReference type="ARBA" id="ARBA00022840"/>
    </source>
</evidence>
<keyword evidence="8 12" id="KW-0175">Coiled coil</keyword>
<comment type="catalytic activity">
    <reaction evidence="10 12">
        <text>tRNA(Val) + L-valine + ATP = L-valyl-tRNA(Val) + AMP + diphosphate</text>
        <dbReference type="Rhea" id="RHEA:10704"/>
        <dbReference type="Rhea" id="RHEA-COMP:9672"/>
        <dbReference type="Rhea" id="RHEA-COMP:9708"/>
        <dbReference type="ChEBI" id="CHEBI:30616"/>
        <dbReference type="ChEBI" id="CHEBI:33019"/>
        <dbReference type="ChEBI" id="CHEBI:57762"/>
        <dbReference type="ChEBI" id="CHEBI:78442"/>
        <dbReference type="ChEBI" id="CHEBI:78537"/>
        <dbReference type="ChEBI" id="CHEBI:456215"/>
        <dbReference type="EC" id="6.1.1.9"/>
    </reaction>
</comment>
<dbReference type="PRINTS" id="PR00986">
    <property type="entry name" value="TRNASYNTHVAL"/>
</dbReference>
<dbReference type="InterPro" id="IPR014729">
    <property type="entry name" value="Rossmann-like_a/b/a_fold"/>
</dbReference>
<dbReference type="InterPro" id="IPR013155">
    <property type="entry name" value="M/V/L/I-tRNA-synth_anticd-bd"/>
</dbReference>
<evidence type="ECO:0000256" key="4">
    <source>
        <dbReference type="ARBA" id="ARBA00022598"/>
    </source>
</evidence>
<dbReference type="InterPro" id="IPR002303">
    <property type="entry name" value="Valyl-tRNA_ligase"/>
</dbReference>
<dbReference type="Pfam" id="PF08264">
    <property type="entry name" value="Anticodon_1"/>
    <property type="match status" value="1"/>
</dbReference>
<comment type="domain">
    <text evidence="12">ValRS has two distinct active sites: one for aminoacylation and one for editing. The misactivated threonine is translocated from the active site to the editing site.</text>
</comment>
<dbReference type="InterPro" id="IPR037118">
    <property type="entry name" value="Val-tRNA_synth_C_sf"/>
</dbReference>
<evidence type="ECO:0000256" key="12">
    <source>
        <dbReference type="HAMAP-Rule" id="MF_02004"/>
    </source>
</evidence>
<dbReference type="SUPFAM" id="SSF46589">
    <property type="entry name" value="tRNA-binding arm"/>
    <property type="match status" value="1"/>
</dbReference>
<dbReference type="PANTHER" id="PTHR11946:SF93">
    <property type="entry name" value="VALINE--TRNA LIGASE, CHLOROPLASTIC_MITOCHONDRIAL 2"/>
    <property type="match status" value="1"/>
</dbReference>
<feature type="short sequence motif" description="'HIGH' region" evidence="12">
    <location>
        <begin position="45"/>
        <end position="55"/>
    </location>
</feature>
<dbReference type="GO" id="GO:0005524">
    <property type="term" value="F:ATP binding"/>
    <property type="evidence" value="ECO:0007669"/>
    <property type="project" value="UniProtKB-UniRule"/>
</dbReference>
<evidence type="ECO:0000259" key="15">
    <source>
        <dbReference type="Pfam" id="PF10458"/>
    </source>
</evidence>
<name>A0A1Q9AXF8_9HYPH</name>
<dbReference type="GO" id="GO:0004832">
    <property type="term" value="F:valine-tRNA ligase activity"/>
    <property type="evidence" value="ECO:0007669"/>
    <property type="project" value="UniProtKB-UniRule"/>
</dbReference>
<proteinExistence type="inferred from homology"/>
<feature type="domain" description="Aminoacyl-tRNA synthetase class Ia" evidence="13">
    <location>
        <begin position="15"/>
        <end position="659"/>
    </location>
</feature>
<feature type="domain" description="Methionyl/Valyl/Leucyl/Isoleucyl-tRNA synthetase anticodon-binding" evidence="14">
    <location>
        <begin position="701"/>
        <end position="847"/>
    </location>
</feature>
<keyword evidence="17" id="KW-1185">Reference proteome</keyword>
<dbReference type="InterPro" id="IPR001412">
    <property type="entry name" value="aa-tRNA-synth_I_CS"/>
</dbReference>
<dbReference type="HAMAP" id="MF_02004">
    <property type="entry name" value="Val_tRNA_synth_type1"/>
    <property type="match status" value="1"/>
</dbReference>
<sequence>MLDKTYDSAAVEPRIAKLWDDNNAFRAGAGAKDGADPFCIVIPPPNVTGSLHMGHALNNTLQDILVRFERMRGKDVLWQPGMDHAGIATQMVVERQLMERQLPGRRAMGREAFVDKVWEWKSESGGLIFNQLKRLGASCDWSRERFTMDEGLSKAVLEVFVTLYKEGLIYRGKRLVNWDPQFETAISDIEVENRETDGHMWHFKYPLAGGETYTYVEKDEDGNVTFQEERNYISIATTRPETMLGDGAVAVHPSDTRYQPIIGKFCEIPVGPKEHRRLIPIIADEYPDPTFGSGAVKITGAHDFNDYQVAKRNNIPLYRLMDTQAQMRADGEPYAVCAAQALDIAKSGALPGEAEVDDINLVPEDYRGLDRYEARKRIVAAINAEGLAVTVKDAEGNDMPYVENKKIMQPFGDRSNVVIEPMLTDQWFVDAKTLAEPAIASVREGRTNFVPKNWEKTYYEWMENIQPWCVSRQLWWGHQIPAWYGPDGQVFVEKSEEEALDAAIQHYLAHEGPWKAWVQEKLENFQPGEIITRDEDVLDTWFSSALWPFSTLGWPDKTPELAKYYQTDVLVTGFDIIFFWVARMMMMGLHFMQDEDGKPFEPFHTVYVHALVRDKNGQKMSKSKGNVINPLDLIDEYGADALRFTLAIMAAQGRDVKLDPARIAGYRNFGTKLWNATRFAEMNGVAADPAFVPEAASLTINQWILTELSRTSAEVTEALETYRFNEAAGSLYRFVWNQFCDWYLELLKPVFSGEDEAAKKEAQACVAYVLNAVYRLLHPFMPFMTEELWAATAGEGVARETLLCHSAWPAPGFANVHAADEINWLIDLVSGIRSVRSEMNVPPAAMAPLVVTGANALTAERIARHDAAIRRLARVESIDVAEAAPRGSAQVVVGEASFCLPLGNLVDLKAESARLSKALDKVEAERQRILGKLSNEKFVANAKPEVVEAERERLAELDTQAASLRLALSRLAEAG</sequence>
<dbReference type="NCBIfam" id="NF004349">
    <property type="entry name" value="PRK05729.1"/>
    <property type="match status" value="1"/>
</dbReference>
<evidence type="ECO:0000256" key="2">
    <source>
        <dbReference type="ARBA" id="ARBA00011245"/>
    </source>
</evidence>
<feature type="short sequence motif" description="'KMSKS' region" evidence="12">
    <location>
        <begin position="619"/>
        <end position="623"/>
    </location>
</feature>
<dbReference type="Gene3D" id="3.40.50.620">
    <property type="entry name" value="HUPs"/>
    <property type="match status" value="2"/>
</dbReference>
<gene>
    <name evidence="12" type="primary">valS</name>
    <name evidence="16" type="ORF">BJF93_10535</name>
</gene>
<dbReference type="InterPro" id="IPR002300">
    <property type="entry name" value="aa-tRNA-synth_Ia"/>
</dbReference>
<dbReference type="PANTHER" id="PTHR11946">
    <property type="entry name" value="VALYL-TRNA SYNTHETASES"/>
    <property type="match status" value="1"/>
</dbReference>
<dbReference type="SUPFAM" id="SSF47323">
    <property type="entry name" value="Anticodon-binding domain of a subclass of class I aminoacyl-tRNA synthetases"/>
    <property type="match status" value="1"/>
</dbReference>
<evidence type="ECO:0000256" key="7">
    <source>
        <dbReference type="ARBA" id="ARBA00022917"/>
    </source>
</evidence>
<dbReference type="FunFam" id="3.40.50.620:FF:000032">
    <property type="entry name" value="Valine--tRNA ligase"/>
    <property type="match status" value="1"/>
</dbReference>
<comment type="domain">
    <text evidence="12">The C-terminal coiled-coil domain is crucial for aminoacylation activity.</text>
</comment>
<dbReference type="GO" id="GO:0006438">
    <property type="term" value="P:valyl-tRNA aminoacylation"/>
    <property type="evidence" value="ECO:0007669"/>
    <property type="project" value="UniProtKB-UniRule"/>
</dbReference>
<evidence type="ECO:0000259" key="13">
    <source>
        <dbReference type="Pfam" id="PF00133"/>
    </source>
</evidence>
<feature type="domain" description="Valyl-tRNA synthetase tRNA-binding arm" evidence="15">
    <location>
        <begin position="907"/>
        <end position="972"/>
    </location>
</feature>
<keyword evidence="6 12" id="KW-0067">ATP-binding</keyword>
<dbReference type="Gene3D" id="1.10.730.10">
    <property type="entry name" value="Isoleucyl-tRNA Synthetase, Domain 1"/>
    <property type="match status" value="1"/>
</dbReference>
<reference evidence="16 17" key="1">
    <citation type="submission" date="2016-09" db="EMBL/GenBank/DDBJ databases">
        <title>Rhizobium sp. nov., a novel species isolated from the rice rhizosphere.</title>
        <authorList>
            <person name="Zhao J."/>
            <person name="Zhang X."/>
        </authorList>
    </citation>
    <scope>NUCLEOTIDE SEQUENCE [LARGE SCALE GENOMIC DNA]</scope>
    <source>
        <strain evidence="16 17">1.7048</strain>
    </source>
</reference>
<dbReference type="EC" id="6.1.1.9" evidence="12"/>
<dbReference type="GO" id="GO:0005829">
    <property type="term" value="C:cytosol"/>
    <property type="evidence" value="ECO:0007669"/>
    <property type="project" value="TreeGrafter"/>
</dbReference>
<comment type="similarity">
    <text evidence="11 12">Belongs to the class-I aminoacyl-tRNA synthetase family. ValS type 1 subfamily.</text>
</comment>
<dbReference type="Proteomes" id="UP000186364">
    <property type="component" value="Unassembled WGS sequence"/>
</dbReference>
<dbReference type="NCBIfam" id="TIGR00422">
    <property type="entry name" value="valS"/>
    <property type="match status" value="1"/>
</dbReference>
<dbReference type="InterPro" id="IPR019499">
    <property type="entry name" value="Val-tRNA_synth_tRNA-bd"/>
</dbReference>
<comment type="function">
    <text evidence="12">Catalyzes the attachment of valine to tRNA(Val). As ValRS can inadvertently accommodate and process structurally similar amino acids such as threonine, to avoid such errors, it has a 'posttransfer' editing activity that hydrolyzes mischarged Thr-tRNA(Val) in a tRNA-dependent manner.</text>
</comment>
<dbReference type="InterPro" id="IPR009080">
    <property type="entry name" value="tRNAsynth_Ia_anticodon-bd"/>
</dbReference>
<protein>
    <recommendedName>
        <fullName evidence="12">Valine--tRNA ligase</fullName>
        <ecNumber evidence="12">6.1.1.9</ecNumber>
    </recommendedName>
    <alternativeName>
        <fullName evidence="12">Valyl-tRNA synthetase</fullName>
        <shortName evidence="12">ValRS</shortName>
    </alternativeName>
</protein>
<evidence type="ECO:0000256" key="3">
    <source>
        <dbReference type="ARBA" id="ARBA00022490"/>
    </source>
</evidence>
<evidence type="ECO:0000256" key="10">
    <source>
        <dbReference type="ARBA" id="ARBA00047552"/>
    </source>
</evidence>
<dbReference type="AlphaFoldDB" id="A0A1Q9AXF8"/>
<dbReference type="SUPFAM" id="SSF52374">
    <property type="entry name" value="Nucleotidylyl transferase"/>
    <property type="match status" value="1"/>
</dbReference>
<dbReference type="FunFam" id="1.10.287.380:FF:000001">
    <property type="entry name" value="Valine--tRNA ligase"/>
    <property type="match status" value="1"/>
</dbReference>